<dbReference type="PROSITE" id="PS51886">
    <property type="entry name" value="TLDC"/>
    <property type="match status" value="1"/>
</dbReference>
<keyword evidence="7" id="KW-0472">Membrane</keyword>
<dbReference type="EMBL" id="CM000611">
    <property type="protein sequence ID" value="EEC48360.1"/>
    <property type="molecule type" value="Genomic_DNA"/>
</dbReference>
<dbReference type="InterPro" id="IPR000195">
    <property type="entry name" value="Rab-GAP-TBC_dom"/>
</dbReference>
<dbReference type="Pfam" id="PF07534">
    <property type="entry name" value="TLD"/>
    <property type="match status" value="1"/>
</dbReference>
<evidence type="ECO:0000256" key="8">
    <source>
        <dbReference type="ARBA" id="ARBA00023329"/>
    </source>
</evidence>
<reference evidence="13" key="2">
    <citation type="submission" date="2008-08" db="EMBL/GenBank/DDBJ databases">
        <authorList>
            <consortium name="Diatom Consortium"/>
            <person name="Grigoriev I."/>
            <person name="Grimwood J."/>
            <person name="Kuo A."/>
            <person name="Otillar R.P."/>
            <person name="Salamov A."/>
            <person name="Detter J.C."/>
            <person name="Lindquist E."/>
            <person name="Shapiro H."/>
            <person name="Lucas S."/>
            <person name="Glavina del Rio T."/>
            <person name="Pitluck S."/>
            <person name="Rokhsar D."/>
            <person name="Bowler C."/>
        </authorList>
    </citation>
    <scope>GENOME REANNOTATION</scope>
    <source>
        <strain evidence="13">CCAP 1055/1</strain>
    </source>
</reference>
<organism evidence="12 13">
    <name type="scientific">Phaeodactylum tricornutum (strain CCAP 1055/1)</name>
    <dbReference type="NCBI Taxonomy" id="556484"/>
    <lineage>
        <taxon>Eukaryota</taxon>
        <taxon>Sar</taxon>
        <taxon>Stramenopiles</taxon>
        <taxon>Ochrophyta</taxon>
        <taxon>Bacillariophyta</taxon>
        <taxon>Bacillariophyceae</taxon>
        <taxon>Bacillariophycidae</taxon>
        <taxon>Naviculales</taxon>
        <taxon>Phaeodactylaceae</taxon>
        <taxon>Phaeodactylum</taxon>
    </lineage>
</organism>
<evidence type="ECO:0000256" key="7">
    <source>
        <dbReference type="ARBA" id="ARBA00023136"/>
    </source>
</evidence>
<accession>B7FZL6</accession>
<dbReference type="Pfam" id="PF00566">
    <property type="entry name" value="RabGAP-TBC"/>
    <property type="match status" value="1"/>
</dbReference>
<evidence type="ECO:0000256" key="5">
    <source>
        <dbReference type="ARBA" id="ARBA00023018"/>
    </source>
</evidence>
<evidence type="ECO:0000256" key="9">
    <source>
        <dbReference type="ARBA" id="ARBA00034103"/>
    </source>
</evidence>
<dbReference type="GeneID" id="7200885"/>
<evidence type="ECO:0000256" key="6">
    <source>
        <dbReference type="ARBA" id="ARBA00023128"/>
    </source>
</evidence>
<evidence type="ECO:0000256" key="10">
    <source>
        <dbReference type="ARBA" id="ARBA00040604"/>
    </source>
</evidence>
<dbReference type="PaxDb" id="2850-Phatr45734"/>
<dbReference type="RefSeq" id="XP_002180169.1">
    <property type="nucleotide sequence ID" value="XM_002180133.1"/>
</dbReference>
<evidence type="ECO:0000256" key="2">
    <source>
        <dbReference type="ARBA" id="ARBA00004173"/>
    </source>
</evidence>
<dbReference type="PANTHER" id="PTHR23354:SF62">
    <property type="entry name" value="MUSTARD, ISOFORM V"/>
    <property type="match status" value="1"/>
</dbReference>
<reference evidence="12 13" key="1">
    <citation type="journal article" date="2008" name="Nature">
        <title>The Phaeodactylum genome reveals the evolutionary history of diatom genomes.</title>
        <authorList>
            <person name="Bowler C."/>
            <person name="Allen A.E."/>
            <person name="Badger J.H."/>
            <person name="Grimwood J."/>
            <person name="Jabbari K."/>
            <person name="Kuo A."/>
            <person name="Maheswari U."/>
            <person name="Martens C."/>
            <person name="Maumus F."/>
            <person name="Otillar R.P."/>
            <person name="Rayko E."/>
            <person name="Salamov A."/>
            <person name="Vandepoele K."/>
            <person name="Beszteri B."/>
            <person name="Gruber A."/>
            <person name="Heijde M."/>
            <person name="Katinka M."/>
            <person name="Mock T."/>
            <person name="Valentin K."/>
            <person name="Verret F."/>
            <person name="Berges J.A."/>
            <person name="Brownlee C."/>
            <person name="Cadoret J.P."/>
            <person name="Chiovitti A."/>
            <person name="Choi C.J."/>
            <person name="Coesel S."/>
            <person name="De Martino A."/>
            <person name="Detter J.C."/>
            <person name="Durkin C."/>
            <person name="Falciatore A."/>
            <person name="Fournet J."/>
            <person name="Haruta M."/>
            <person name="Huysman M.J."/>
            <person name="Jenkins B.D."/>
            <person name="Jiroutova K."/>
            <person name="Jorgensen R.E."/>
            <person name="Joubert Y."/>
            <person name="Kaplan A."/>
            <person name="Kroger N."/>
            <person name="Kroth P.G."/>
            <person name="La Roche J."/>
            <person name="Lindquist E."/>
            <person name="Lommer M."/>
            <person name="Martin-Jezequel V."/>
            <person name="Lopez P.J."/>
            <person name="Lucas S."/>
            <person name="Mangogna M."/>
            <person name="McGinnis K."/>
            <person name="Medlin L.K."/>
            <person name="Montsant A."/>
            <person name="Oudot-Le Secq M.P."/>
            <person name="Napoli C."/>
            <person name="Obornik M."/>
            <person name="Parker M.S."/>
            <person name="Petit J.L."/>
            <person name="Porcel B.M."/>
            <person name="Poulsen N."/>
            <person name="Robison M."/>
            <person name="Rychlewski L."/>
            <person name="Rynearson T.A."/>
            <person name="Schmutz J."/>
            <person name="Shapiro H."/>
            <person name="Siaut M."/>
            <person name="Stanley M."/>
            <person name="Sussman M.R."/>
            <person name="Taylor A.R."/>
            <person name="Vardi A."/>
            <person name="von Dassow P."/>
            <person name="Vyverman W."/>
            <person name="Willis A."/>
            <person name="Wyrwicz L.S."/>
            <person name="Rokhsar D.S."/>
            <person name="Weissenbach J."/>
            <person name="Armbrust E.V."/>
            <person name="Green B.R."/>
            <person name="Van de Peer Y."/>
            <person name="Grigoriev I.V."/>
        </authorList>
    </citation>
    <scope>NUCLEOTIDE SEQUENCE [LARGE SCALE GENOMIC DNA]</scope>
    <source>
        <strain evidence="12 13">CCAP 1055/1</strain>
    </source>
</reference>
<dbReference type="HOGENOM" id="CLU_018035_1_1_1"/>
<evidence type="ECO:0000259" key="11">
    <source>
        <dbReference type="PROSITE" id="PS51886"/>
    </source>
</evidence>
<dbReference type="GO" id="GO:0005739">
    <property type="term" value="C:mitochondrion"/>
    <property type="evidence" value="ECO:0007669"/>
    <property type="project" value="UniProtKB-SubCell"/>
</dbReference>
<protein>
    <recommendedName>
        <fullName evidence="10">Oxidation resistance protein 1</fullName>
    </recommendedName>
</protein>
<dbReference type="InterPro" id="IPR006571">
    <property type="entry name" value="TLDc_dom"/>
</dbReference>
<feature type="domain" description="TLDc" evidence="11">
    <location>
        <begin position="402"/>
        <end position="594"/>
    </location>
</feature>
<dbReference type="OMA" id="AMGANTD"/>
<evidence type="ECO:0000256" key="1">
    <source>
        <dbReference type="ARBA" id="ARBA00004156"/>
    </source>
</evidence>
<evidence type="ECO:0000313" key="13">
    <source>
        <dbReference type="Proteomes" id="UP000000759"/>
    </source>
</evidence>
<dbReference type="AlphaFoldDB" id="B7FZL6"/>
<keyword evidence="8" id="KW-0968">Cytoplasmic vesicle</keyword>
<keyword evidence="13" id="KW-1185">Reference proteome</keyword>
<proteinExistence type="inferred from homology"/>
<dbReference type="KEGG" id="pti:PHATRDRAFT_45734"/>
<dbReference type="eggNOG" id="KOG2801">
    <property type="taxonomic scope" value="Eukaryota"/>
</dbReference>
<comment type="similarity">
    <text evidence="4">Belongs to the OXR1 family.</text>
</comment>
<dbReference type="GO" id="GO:0030659">
    <property type="term" value="C:cytoplasmic vesicle membrane"/>
    <property type="evidence" value="ECO:0007669"/>
    <property type="project" value="UniProtKB-SubCell"/>
</dbReference>
<dbReference type="GO" id="GO:0012505">
    <property type="term" value="C:endomembrane system"/>
    <property type="evidence" value="ECO:0007669"/>
    <property type="project" value="UniProtKB-SubCell"/>
</dbReference>
<dbReference type="PANTHER" id="PTHR23354">
    <property type="entry name" value="NUCLEOLAR PROTEIN 7/ESTROGEN RECEPTOR COACTIVATOR-RELATED"/>
    <property type="match status" value="1"/>
</dbReference>
<dbReference type="InterPro" id="IPR035969">
    <property type="entry name" value="Rab-GAP_TBC_sf"/>
</dbReference>
<name>B7FZL6_PHATC</name>
<comment type="subcellular location">
    <subcellularLocation>
        <location evidence="1">Cytoplasmic vesicle membrane</location>
    </subcellularLocation>
    <subcellularLocation>
        <location evidence="3">Endomembrane system</location>
        <topology evidence="3">Peripheral membrane protein</topology>
    </subcellularLocation>
    <subcellularLocation>
        <location evidence="2">Mitochondrion</location>
    </subcellularLocation>
    <subcellularLocation>
        <location evidence="9">Synapse</location>
    </subcellularLocation>
</comment>
<gene>
    <name evidence="12" type="ORF">PHATRDRAFT_45734</name>
</gene>
<dbReference type="OrthoDB" id="41533at2759"/>
<dbReference type="Proteomes" id="UP000000759">
    <property type="component" value="Chromosome 8"/>
</dbReference>
<evidence type="ECO:0000256" key="4">
    <source>
        <dbReference type="ARBA" id="ARBA00009540"/>
    </source>
</evidence>
<dbReference type="SMART" id="SM00584">
    <property type="entry name" value="TLDc"/>
    <property type="match status" value="1"/>
</dbReference>
<keyword evidence="6" id="KW-0496">Mitochondrion</keyword>
<keyword evidence="5" id="KW-0770">Synapse</keyword>
<dbReference type="Gene3D" id="1.10.472.80">
    <property type="entry name" value="Ypt/Rab-GAP domain of gyp1p, domain 3"/>
    <property type="match status" value="1"/>
</dbReference>
<evidence type="ECO:0000256" key="3">
    <source>
        <dbReference type="ARBA" id="ARBA00004184"/>
    </source>
</evidence>
<evidence type="ECO:0000313" key="12">
    <source>
        <dbReference type="EMBL" id="EEC48360.1"/>
    </source>
</evidence>
<dbReference type="InParanoid" id="B7FZL6"/>
<sequence length="602" mass="68202">MSAKERDDPRVGLQYMFIQSTDTLRGVEIDARVPTGWNDKPPLLEGPRGQPETINLLKGLVRRGVPPVLRCAVWLSNVVQAVHPHQEPSYWYEYRTLAKARALDYAYETLLSRIVAEQSENCTPSDDRTQRPNVWEALDAPTYGQDPRNPVYINHTTVNGTLAARKVLIALEQILGLEYAPLLPTVVHLCLTNMAESYAFCTVREMAQSASRYMPTTRREHLAFGKAFRDIVHKLHEKTAEYLEDRGLLDPENLTCIFQNMFIGILPMHLVLRLFDMYTLEGHKVLFRFGVALMVLYKMEAAEKLITISNHVEFWDHLKIWAHDPRFNFDFVVRKAYGVHGRLVRKQLRFPSRQVLRRIIKLEEQRLIEDGGMDDENPQSAARPVGLVQRNVILEGGEVVKPVLAQSTQARTYLATWLPLAMRLTNLDLLYSTNYHGRSLERFYSHVKTSKHTFVLCEVLDGSVASNGTPTIVGMYASQAWRASPRVYGDGECFLFRLSPDAECWTWHPIPMTADAGDTFSENNETALLEQFMVGTRTYISMGGNPDGSCGLRLNEDLTVGESSPAVGFENEPLHGTGRNSVFQIGLVEAYGFTRQIDGRPI</sequence>
<dbReference type="SUPFAM" id="SSF47923">
    <property type="entry name" value="Ypt/Rab-GAP domain of gyp1p"/>
    <property type="match status" value="1"/>
</dbReference>